<dbReference type="SUPFAM" id="SSF82171">
    <property type="entry name" value="DPP6 N-terminal domain-like"/>
    <property type="match status" value="1"/>
</dbReference>
<evidence type="ECO:0000256" key="3">
    <source>
        <dbReference type="ARBA" id="ARBA00023237"/>
    </source>
</evidence>
<evidence type="ECO:0000313" key="7">
    <source>
        <dbReference type="Proteomes" id="UP000182544"/>
    </source>
</evidence>
<evidence type="ECO:0000259" key="5">
    <source>
        <dbReference type="PROSITE" id="PS51123"/>
    </source>
</evidence>
<dbReference type="PANTHER" id="PTHR30329">
    <property type="entry name" value="STATOR ELEMENT OF FLAGELLAR MOTOR COMPLEX"/>
    <property type="match status" value="1"/>
</dbReference>
<name>A0A1K2ITT5_9FLAO</name>
<dbReference type="Gene3D" id="3.30.1330.60">
    <property type="entry name" value="OmpA-like domain"/>
    <property type="match status" value="1"/>
</dbReference>
<feature type="domain" description="OmpA-like" evidence="5">
    <location>
        <begin position="322"/>
        <end position="445"/>
    </location>
</feature>
<dbReference type="InterPro" id="IPR011042">
    <property type="entry name" value="6-blade_b-propeller_TolB-like"/>
</dbReference>
<dbReference type="EMBL" id="FPKV01000008">
    <property type="protein sequence ID" value="SFZ95139.1"/>
    <property type="molecule type" value="Genomic_DNA"/>
</dbReference>
<dbReference type="SUPFAM" id="SSF49464">
    <property type="entry name" value="Carboxypeptidase regulatory domain-like"/>
    <property type="match status" value="1"/>
</dbReference>
<dbReference type="Proteomes" id="UP000182544">
    <property type="component" value="Unassembled WGS sequence"/>
</dbReference>
<sequence length="445" mass="49490">MNSDKSSFKLPGGINSKYHESSVALTKDGKTMYFTRNNYFKRKLKKSAEETYGLKIYKATLVDGEWTNIKPLSFNSDDYNTAHPTLNADGTKLYFSSDMPGTIGGSDIFVVAINKNGSFGIPENLGNKINTEGRENFPFVSSTGTLYFSSDGHVGLGGLDVFSFNNINEIMTSQENAVNMGRFINSSSDDFGYLINETTLKGFVSSNRAGGKGDDDIYSFTKSACKQLIRGITLDSKTKQLIPLAKIIVFNKNKQVLKTVVSDNNGAFNFELECNSESYIAEALKTGYFKNEQQIVVASKSNREIIIEINLIPVIKEISKQEDLNVTLELKSILFDYGKSGIKSEAAIELDKVIKYLNDFSKVKIDVRSHTDSRGNDDFNLSLSNRRNIATIKYIVEVGGVSKNRVTGKGYGETQLVNKCSNNVKCSKEEHKMNRRSEFIVMTTE</sequence>
<dbReference type="RefSeq" id="WP_072403730.1">
    <property type="nucleotide sequence ID" value="NZ_FPKV01000008.1"/>
</dbReference>
<dbReference type="GO" id="GO:0009279">
    <property type="term" value="C:cell outer membrane"/>
    <property type="evidence" value="ECO:0007669"/>
    <property type="project" value="UniProtKB-SubCell"/>
</dbReference>
<reference evidence="6 7" key="1">
    <citation type="submission" date="2016-10" db="EMBL/GenBank/DDBJ databases">
        <authorList>
            <person name="de Groot N.N."/>
        </authorList>
    </citation>
    <scope>NUCLEOTIDE SEQUENCE [LARGE SCALE GENOMIC DNA]</scope>
    <source>
        <strain evidence="6 7">DSM 18180</strain>
    </source>
</reference>
<dbReference type="CDD" id="cd07185">
    <property type="entry name" value="OmpA_C-like"/>
    <property type="match status" value="1"/>
</dbReference>
<dbReference type="STRING" id="369401.SAMN05428642_10814"/>
<dbReference type="InterPro" id="IPR006665">
    <property type="entry name" value="OmpA-like"/>
</dbReference>
<comment type="subcellular location">
    <subcellularLocation>
        <location evidence="1">Cell outer membrane</location>
    </subcellularLocation>
</comment>
<dbReference type="PRINTS" id="PR01021">
    <property type="entry name" value="OMPADOMAIN"/>
</dbReference>
<protein>
    <submittedName>
        <fullName evidence="6">WD40-like Beta Propeller Repeat</fullName>
    </submittedName>
</protein>
<evidence type="ECO:0000256" key="1">
    <source>
        <dbReference type="ARBA" id="ARBA00004442"/>
    </source>
</evidence>
<accession>A0A1K2ITT5</accession>
<gene>
    <name evidence="6" type="ORF">SAMN05428642_10814</name>
</gene>
<organism evidence="6 7">
    <name type="scientific">Flaviramulus basaltis</name>
    <dbReference type="NCBI Taxonomy" id="369401"/>
    <lineage>
        <taxon>Bacteria</taxon>
        <taxon>Pseudomonadati</taxon>
        <taxon>Bacteroidota</taxon>
        <taxon>Flavobacteriia</taxon>
        <taxon>Flavobacteriales</taxon>
        <taxon>Flavobacteriaceae</taxon>
        <taxon>Flaviramulus</taxon>
    </lineage>
</organism>
<evidence type="ECO:0000256" key="4">
    <source>
        <dbReference type="PROSITE-ProRule" id="PRU00473"/>
    </source>
</evidence>
<dbReference type="InterPro" id="IPR006664">
    <property type="entry name" value="OMP_bac"/>
</dbReference>
<dbReference type="Pfam" id="PF00691">
    <property type="entry name" value="OmpA"/>
    <property type="match status" value="1"/>
</dbReference>
<dbReference type="Gene3D" id="2.120.10.30">
    <property type="entry name" value="TolB, C-terminal domain"/>
    <property type="match status" value="1"/>
</dbReference>
<dbReference type="Gene3D" id="2.60.40.1120">
    <property type="entry name" value="Carboxypeptidase-like, regulatory domain"/>
    <property type="match status" value="1"/>
</dbReference>
<dbReference type="OrthoDB" id="9809364at2"/>
<dbReference type="AlphaFoldDB" id="A0A1K2ITT5"/>
<dbReference type="PROSITE" id="PS51123">
    <property type="entry name" value="OMPA_2"/>
    <property type="match status" value="1"/>
</dbReference>
<evidence type="ECO:0000313" key="6">
    <source>
        <dbReference type="EMBL" id="SFZ95139.1"/>
    </source>
</evidence>
<dbReference type="SUPFAM" id="SSF103088">
    <property type="entry name" value="OmpA-like"/>
    <property type="match status" value="1"/>
</dbReference>
<dbReference type="PANTHER" id="PTHR30329:SF21">
    <property type="entry name" value="LIPOPROTEIN YIAD-RELATED"/>
    <property type="match status" value="1"/>
</dbReference>
<keyword evidence="3" id="KW-0998">Cell outer membrane</keyword>
<dbReference type="InterPro" id="IPR050330">
    <property type="entry name" value="Bact_OuterMem_StrucFunc"/>
</dbReference>
<keyword evidence="7" id="KW-1185">Reference proteome</keyword>
<dbReference type="InterPro" id="IPR036737">
    <property type="entry name" value="OmpA-like_sf"/>
</dbReference>
<keyword evidence="2 4" id="KW-0472">Membrane</keyword>
<dbReference type="InterPro" id="IPR008969">
    <property type="entry name" value="CarboxyPept-like_regulatory"/>
</dbReference>
<dbReference type="Pfam" id="PF07676">
    <property type="entry name" value="PD40"/>
    <property type="match status" value="3"/>
</dbReference>
<dbReference type="InterPro" id="IPR011659">
    <property type="entry name" value="WD40"/>
</dbReference>
<proteinExistence type="predicted"/>
<evidence type="ECO:0000256" key="2">
    <source>
        <dbReference type="ARBA" id="ARBA00023136"/>
    </source>
</evidence>